<dbReference type="Proteomes" id="UP001183809">
    <property type="component" value="Unassembled WGS sequence"/>
</dbReference>
<dbReference type="SUPFAM" id="SSF47413">
    <property type="entry name" value="lambda repressor-like DNA-binding domains"/>
    <property type="match status" value="1"/>
</dbReference>
<evidence type="ECO:0000259" key="1">
    <source>
        <dbReference type="PROSITE" id="PS50943"/>
    </source>
</evidence>
<sequence length="280" mass="31582">MPPRRVITGRSQEPRKRFAEELRLLRTERGDGLRKLGEVLGWDWSLFGKMESGQTLGSPEVVQALDQYYGTPGLLLALWELAVGDPTQFKEQYRRYMVLEAESVNLWHFGVSTVHGLLQTEGYAYEVLALGGAKGQELDQQVEARTGRRKLLEGEDAPPLRALLAEAVLRAPLRDVVAWRDQLEYLLEASDRPNVTLQVLPQSVGLHGLVSTDVMFLRLLDGKTVAYTENAHRGELVEENSAVERLQRAYDAMRDLALNPAESRKFILRMLEEVPCEPST</sequence>
<feature type="domain" description="HTH cro/C1-type" evidence="1">
    <location>
        <begin position="22"/>
        <end position="75"/>
    </location>
</feature>
<dbReference type="PROSITE" id="PS50943">
    <property type="entry name" value="HTH_CROC1"/>
    <property type="match status" value="1"/>
</dbReference>
<name>A0ABU2TRB7_9ACTN</name>
<comment type="caution">
    <text evidence="2">The sequence shown here is derived from an EMBL/GenBank/DDBJ whole genome shotgun (WGS) entry which is preliminary data.</text>
</comment>
<dbReference type="InterPro" id="IPR043917">
    <property type="entry name" value="DUF5753"/>
</dbReference>
<proteinExistence type="predicted"/>
<organism evidence="2 3">
    <name type="scientific">Streptomyces gibsoniae</name>
    <dbReference type="NCBI Taxonomy" id="3075529"/>
    <lineage>
        <taxon>Bacteria</taxon>
        <taxon>Bacillati</taxon>
        <taxon>Actinomycetota</taxon>
        <taxon>Actinomycetes</taxon>
        <taxon>Kitasatosporales</taxon>
        <taxon>Streptomycetaceae</taxon>
        <taxon>Streptomyces</taxon>
    </lineage>
</organism>
<dbReference type="EMBL" id="JAVREY010000009">
    <property type="protein sequence ID" value="MDT0463489.1"/>
    <property type="molecule type" value="Genomic_DNA"/>
</dbReference>
<evidence type="ECO:0000313" key="3">
    <source>
        <dbReference type="Proteomes" id="UP001183809"/>
    </source>
</evidence>
<dbReference type="Pfam" id="PF13560">
    <property type="entry name" value="HTH_31"/>
    <property type="match status" value="1"/>
</dbReference>
<protein>
    <submittedName>
        <fullName evidence="2">Helix-turn-helix transcriptional regulator</fullName>
    </submittedName>
</protein>
<dbReference type="InterPro" id="IPR010982">
    <property type="entry name" value="Lambda_DNA-bd_dom_sf"/>
</dbReference>
<evidence type="ECO:0000313" key="2">
    <source>
        <dbReference type="EMBL" id="MDT0463489.1"/>
    </source>
</evidence>
<dbReference type="CDD" id="cd00093">
    <property type="entry name" value="HTH_XRE"/>
    <property type="match status" value="1"/>
</dbReference>
<dbReference type="Gene3D" id="1.10.260.40">
    <property type="entry name" value="lambda repressor-like DNA-binding domains"/>
    <property type="match status" value="1"/>
</dbReference>
<gene>
    <name evidence="2" type="ORF">RM764_10750</name>
</gene>
<dbReference type="RefSeq" id="WP_311694404.1">
    <property type="nucleotide sequence ID" value="NZ_JAVREY010000009.1"/>
</dbReference>
<dbReference type="Pfam" id="PF19054">
    <property type="entry name" value="DUF5753"/>
    <property type="match status" value="1"/>
</dbReference>
<keyword evidence="3" id="KW-1185">Reference proteome</keyword>
<dbReference type="InterPro" id="IPR001387">
    <property type="entry name" value="Cro/C1-type_HTH"/>
</dbReference>
<reference evidence="3" key="1">
    <citation type="submission" date="2023-07" db="EMBL/GenBank/DDBJ databases">
        <title>30 novel species of actinomycetes from the DSMZ collection.</title>
        <authorList>
            <person name="Nouioui I."/>
        </authorList>
    </citation>
    <scope>NUCLEOTIDE SEQUENCE [LARGE SCALE GENOMIC DNA]</scope>
    <source>
        <strain evidence="3">DSM 41699</strain>
    </source>
</reference>
<accession>A0ABU2TRB7</accession>